<dbReference type="VEuPathDB" id="TriTrypDB:TcCLB.508165.410"/>
<feature type="signal peptide" evidence="2">
    <location>
        <begin position="1"/>
        <end position="27"/>
    </location>
</feature>
<feature type="compositionally biased region" description="Polar residues" evidence="1">
    <location>
        <begin position="304"/>
        <end position="325"/>
    </location>
</feature>
<feature type="compositionally biased region" description="Basic and acidic residues" evidence="1">
    <location>
        <begin position="226"/>
        <end position="247"/>
    </location>
</feature>
<sequence>MAMMMTGRVLLVCALYVLWCGAGLTNGDTVIEMRIEENPQSTVPDPAVGNAKEQATQVSVKEGPKNGGPSLAAQTGNNTKQQKVVVETPPLIPVRTEEQAEEEEEEEEVKKEESEEPKSLSEGREESILLSMPEGERPPPPPPPPGKPSPVILNGNSAGNTNENSGKELPSSDKDSTQRQVLKSPAAESAPAATSQVKNEDLGSADVVSVQQVQKTQNGLESGSESIKEDSALTTKKKQDGTSDSHAESTPTIRSSAKSVAASNGPDETNEEEISNKNTAVVDAVPEAAQEDGNNDDSTKETPIKTTAITNGTVPTGDSDGSTAVSHTTSPLLLLILVACAAAAVVAA</sequence>
<feature type="region of interest" description="Disordered" evidence="1">
    <location>
        <begin position="40"/>
        <end position="325"/>
    </location>
</feature>
<keyword evidence="2" id="KW-0732">Signal</keyword>
<dbReference type="VEuPathDB" id="TriTrypDB:Tc_MARK_6968"/>
<feature type="compositionally biased region" description="Basic and acidic residues" evidence="1">
    <location>
        <begin position="108"/>
        <end position="127"/>
    </location>
</feature>
<dbReference type="AlphaFoldDB" id="A0A2V2VWP6"/>
<dbReference type="VEuPathDB" id="TriTrypDB:TCDM_13678"/>
<feature type="compositionally biased region" description="Pro residues" evidence="1">
    <location>
        <begin position="138"/>
        <end position="148"/>
    </location>
</feature>
<dbReference type="VEuPathDB" id="TriTrypDB:C4B63_11g371"/>
<feature type="chain" id="PRO_5016047474" evidence="2">
    <location>
        <begin position="28"/>
        <end position="348"/>
    </location>
</feature>
<name>A0A2V2VWP6_TRYCR</name>
<feature type="compositionally biased region" description="Polar residues" evidence="1">
    <location>
        <begin position="72"/>
        <end position="82"/>
    </location>
</feature>
<organism evidence="3 4">
    <name type="scientific">Trypanosoma cruzi</name>
    <dbReference type="NCBI Taxonomy" id="5693"/>
    <lineage>
        <taxon>Eukaryota</taxon>
        <taxon>Discoba</taxon>
        <taxon>Euglenozoa</taxon>
        <taxon>Kinetoplastea</taxon>
        <taxon>Metakinetoplastina</taxon>
        <taxon>Trypanosomatida</taxon>
        <taxon>Trypanosomatidae</taxon>
        <taxon>Trypanosoma</taxon>
        <taxon>Schizotrypanum</taxon>
    </lineage>
</organism>
<feature type="compositionally biased region" description="Low complexity" evidence="1">
    <location>
        <begin position="184"/>
        <end position="193"/>
    </location>
</feature>
<dbReference type="VEuPathDB" id="TriTrypDB:TcG_10543"/>
<feature type="compositionally biased region" description="Polar residues" evidence="1">
    <location>
        <begin position="209"/>
        <end position="225"/>
    </location>
</feature>
<dbReference type="VEuPathDB" id="TriTrypDB:C3747_20g466"/>
<dbReference type="VEuPathDB" id="TriTrypDB:BCY84_07771"/>
<evidence type="ECO:0000313" key="3">
    <source>
        <dbReference type="EMBL" id="PWU98763.1"/>
    </source>
</evidence>
<dbReference type="EMBL" id="PRFA01000011">
    <property type="protein sequence ID" value="PWU98763.1"/>
    <property type="molecule type" value="Genomic_DNA"/>
</dbReference>
<reference evidence="3 4" key="1">
    <citation type="journal article" date="2018" name="Microb. Genom.">
        <title>Expanding an expanded genome: long-read sequencing of Trypanosoma cruzi.</title>
        <authorList>
            <person name="Berna L."/>
            <person name="Rodriguez M."/>
            <person name="Chiribao M.L."/>
            <person name="Parodi-Talice A."/>
            <person name="Pita S."/>
            <person name="Rijo G."/>
            <person name="Alvarez-Valin F."/>
            <person name="Robello C."/>
        </authorList>
    </citation>
    <scope>NUCLEOTIDE SEQUENCE [LARGE SCALE GENOMIC DNA]</scope>
    <source>
        <strain evidence="3 4">Dm28c</strain>
    </source>
</reference>
<feature type="compositionally biased region" description="Polar residues" evidence="1">
    <location>
        <begin position="154"/>
        <end position="164"/>
    </location>
</feature>
<accession>A0A2V2VWP6</accession>
<protein>
    <submittedName>
        <fullName evidence="3">Mucin-associated surface protein (MASP)</fullName>
    </submittedName>
</protein>
<proteinExistence type="predicted"/>
<dbReference type="VEuPathDB" id="TriTrypDB:TCSYLVIO_007705"/>
<evidence type="ECO:0000313" key="4">
    <source>
        <dbReference type="Proteomes" id="UP000246121"/>
    </source>
</evidence>
<evidence type="ECO:0000256" key="1">
    <source>
        <dbReference type="SAM" id="MobiDB-lite"/>
    </source>
</evidence>
<dbReference type="VEuPathDB" id="TriTrypDB:TcCLB.511183.360"/>
<dbReference type="VEuPathDB" id="TriTrypDB:TcCL_ESM06191"/>
<dbReference type="Proteomes" id="UP000246121">
    <property type="component" value="Unassembled WGS sequence"/>
</dbReference>
<evidence type="ECO:0000256" key="2">
    <source>
        <dbReference type="SAM" id="SignalP"/>
    </source>
</evidence>
<dbReference type="VEuPathDB" id="TriTrypDB:TcBrA4_0172520"/>
<comment type="caution">
    <text evidence="3">The sequence shown here is derived from an EMBL/GenBank/DDBJ whole genome shotgun (WGS) entry which is preliminary data.</text>
</comment>
<gene>
    <name evidence="3" type="ORF">C4B63_11g371</name>
</gene>
<dbReference type="VEuPathDB" id="TriTrypDB:ECC02_002298"/>
<feature type="compositionally biased region" description="Polar residues" evidence="1">
    <location>
        <begin position="248"/>
        <end position="262"/>
    </location>
</feature>